<evidence type="ECO:0000256" key="5">
    <source>
        <dbReference type="ARBA" id="ARBA00022847"/>
    </source>
</evidence>
<dbReference type="GO" id="GO:0005886">
    <property type="term" value="C:plasma membrane"/>
    <property type="evidence" value="ECO:0007669"/>
    <property type="project" value="UniProtKB-SubCell"/>
</dbReference>
<dbReference type="AlphaFoldDB" id="A0AAP7DBE1"/>
<protein>
    <submittedName>
        <fullName evidence="10">Dicarboxylate/amino acid:cation symporter</fullName>
    </submittedName>
</protein>
<feature type="transmembrane region" description="Helical" evidence="9">
    <location>
        <begin position="51"/>
        <end position="70"/>
    </location>
</feature>
<keyword evidence="4 9" id="KW-0812">Transmembrane</keyword>
<dbReference type="PRINTS" id="PR00173">
    <property type="entry name" value="EDTRNSPORT"/>
</dbReference>
<dbReference type="Proteomes" id="UP000576645">
    <property type="component" value="Unassembled WGS sequence"/>
</dbReference>
<gene>
    <name evidence="10" type="ORF">F0238_02415</name>
</gene>
<organism evidence="10 11">
    <name type="scientific">Vibrio coralliilyticus</name>
    <dbReference type="NCBI Taxonomy" id="190893"/>
    <lineage>
        <taxon>Bacteria</taxon>
        <taxon>Pseudomonadati</taxon>
        <taxon>Pseudomonadota</taxon>
        <taxon>Gammaproteobacteria</taxon>
        <taxon>Vibrionales</taxon>
        <taxon>Vibrionaceae</taxon>
        <taxon>Vibrio</taxon>
    </lineage>
</organism>
<comment type="caution">
    <text evidence="10">The sequence shown here is derived from an EMBL/GenBank/DDBJ whole genome shotgun (WGS) entry which is preliminary data.</text>
</comment>
<dbReference type="GO" id="GO:0015293">
    <property type="term" value="F:symporter activity"/>
    <property type="evidence" value="ECO:0007669"/>
    <property type="project" value="UniProtKB-KW"/>
</dbReference>
<dbReference type="GO" id="GO:0006835">
    <property type="term" value="P:dicarboxylic acid transport"/>
    <property type="evidence" value="ECO:0007669"/>
    <property type="project" value="TreeGrafter"/>
</dbReference>
<keyword evidence="2" id="KW-0813">Transport</keyword>
<evidence type="ECO:0000256" key="9">
    <source>
        <dbReference type="SAM" id="Phobius"/>
    </source>
</evidence>
<keyword evidence="6 9" id="KW-1133">Transmembrane helix</keyword>
<dbReference type="SUPFAM" id="SSF118215">
    <property type="entry name" value="Proton glutamate symport protein"/>
    <property type="match status" value="1"/>
</dbReference>
<feature type="region of interest" description="Disordered" evidence="8">
    <location>
        <begin position="414"/>
        <end position="434"/>
    </location>
</feature>
<reference evidence="10 11" key="1">
    <citation type="submission" date="2019-09" db="EMBL/GenBank/DDBJ databases">
        <title>Draft genome sequencing and comparative genomics of hatchery-associated Vibrios.</title>
        <authorList>
            <person name="Kehlet-Delgado H."/>
            <person name="Mueller R.S."/>
        </authorList>
    </citation>
    <scope>NUCLEOTIDE SEQUENCE [LARGE SCALE GENOMIC DNA]</scope>
    <source>
        <strain evidence="10 11">09-121-3</strain>
    </source>
</reference>
<keyword evidence="7 9" id="KW-0472">Membrane</keyword>
<dbReference type="InterPro" id="IPR036458">
    <property type="entry name" value="Na:dicarbo_symporter_sf"/>
</dbReference>
<evidence type="ECO:0000256" key="3">
    <source>
        <dbReference type="ARBA" id="ARBA00022475"/>
    </source>
</evidence>
<feature type="transmembrane region" description="Helical" evidence="9">
    <location>
        <begin position="335"/>
        <end position="352"/>
    </location>
</feature>
<dbReference type="InterPro" id="IPR001991">
    <property type="entry name" value="Na-dicarboxylate_symporter"/>
</dbReference>
<feature type="transmembrane region" description="Helical" evidence="9">
    <location>
        <begin position="226"/>
        <end position="244"/>
    </location>
</feature>
<keyword evidence="5" id="KW-0769">Symport</keyword>
<keyword evidence="3" id="KW-1003">Cell membrane</keyword>
<feature type="transmembrane region" description="Helical" evidence="9">
    <location>
        <begin position="90"/>
        <end position="111"/>
    </location>
</feature>
<evidence type="ECO:0000256" key="8">
    <source>
        <dbReference type="SAM" id="MobiDB-lite"/>
    </source>
</evidence>
<feature type="transmembrane region" description="Helical" evidence="9">
    <location>
        <begin position="12"/>
        <end position="31"/>
    </location>
</feature>
<evidence type="ECO:0000256" key="7">
    <source>
        <dbReference type="ARBA" id="ARBA00023136"/>
    </source>
</evidence>
<dbReference type="Pfam" id="PF00375">
    <property type="entry name" value="SDF"/>
    <property type="match status" value="1"/>
</dbReference>
<proteinExistence type="predicted"/>
<dbReference type="EMBL" id="VTXP01000001">
    <property type="protein sequence ID" value="NOJ21578.1"/>
    <property type="molecule type" value="Genomic_DNA"/>
</dbReference>
<sequence length="434" mass="45448">MNTKKPMSLTSRVILGMVAGILTGFAIRSLFADNGFVDTYIVNGLFEVGGQIFVASLKMLVVPLVFVSLVCGTSSLKDLSTLGRMGGKTLAFYITTTAVAITLALTMGNLFQPGAGADLTAASSFKSAEAPSLGQVIIDMFPTNPISAMAEGKTLQVIVFAVLFGIAISAAGKPGERIAAVFADLNEVIMKLVALLMNLAPYGVFFLMAKLFTGLGLSAILNLAEYFLVLAGTLVIHGLVTYSVMLKGFTGLSPITFLKKMEDAIMFAFSTASSNATIPVTMETAKNRMGVDNRISSFTVPLGATVNMDGTAIMQGVATAFIAQAFNIDLTMGDYLMVIMTATLASIGTAGVPGVGLVMLAMVLNQVGLPLEGIALIMGVDRLLDMIRTAVNITGDSAVTVIVAKSEGALDESRFNDPMAGAKEEEVHLKRSEA</sequence>
<evidence type="ECO:0000256" key="2">
    <source>
        <dbReference type="ARBA" id="ARBA00022448"/>
    </source>
</evidence>
<feature type="transmembrane region" description="Helical" evidence="9">
    <location>
        <begin position="154"/>
        <end position="171"/>
    </location>
</feature>
<dbReference type="FunFam" id="1.10.3860.10:FF:000001">
    <property type="entry name" value="C4-dicarboxylate transport protein"/>
    <property type="match status" value="1"/>
</dbReference>
<name>A0AAP7DBE1_9VIBR</name>
<feature type="transmembrane region" description="Helical" evidence="9">
    <location>
        <begin position="192"/>
        <end position="220"/>
    </location>
</feature>
<comment type="subcellular location">
    <subcellularLocation>
        <location evidence="1">Cell membrane</location>
        <topology evidence="1">Multi-pass membrane protein</topology>
    </subcellularLocation>
</comment>
<accession>A0AAP7DBE1</accession>
<evidence type="ECO:0000256" key="4">
    <source>
        <dbReference type="ARBA" id="ARBA00022692"/>
    </source>
</evidence>
<feature type="compositionally biased region" description="Basic and acidic residues" evidence="8">
    <location>
        <begin position="422"/>
        <end position="434"/>
    </location>
</feature>
<dbReference type="PANTHER" id="PTHR42865">
    <property type="entry name" value="PROTON/GLUTAMATE-ASPARTATE SYMPORTER"/>
    <property type="match status" value="1"/>
</dbReference>
<evidence type="ECO:0000256" key="6">
    <source>
        <dbReference type="ARBA" id="ARBA00022989"/>
    </source>
</evidence>
<evidence type="ECO:0000313" key="11">
    <source>
        <dbReference type="Proteomes" id="UP000576645"/>
    </source>
</evidence>
<evidence type="ECO:0000313" key="10">
    <source>
        <dbReference type="EMBL" id="NOJ21578.1"/>
    </source>
</evidence>
<dbReference type="Gene3D" id="1.10.3860.10">
    <property type="entry name" value="Sodium:dicarboxylate symporter"/>
    <property type="match status" value="1"/>
</dbReference>
<dbReference type="PANTHER" id="PTHR42865:SF7">
    <property type="entry name" value="PROTON_GLUTAMATE-ASPARTATE SYMPORTER"/>
    <property type="match status" value="1"/>
</dbReference>
<dbReference type="RefSeq" id="WP_019277299.1">
    <property type="nucleotide sequence ID" value="NZ_JBJZOQ010000008.1"/>
</dbReference>
<evidence type="ECO:0000256" key="1">
    <source>
        <dbReference type="ARBA" id="ARBA00004651"/>
    </source>
</evidence>